<dbReference type="PANTHER" id="PTHR23320:SF170">
    <property type="entry name" value="MEMBRANE SPANNING 4-DOMAINS A12"/>
    <property type="match status" value="1"/>
</dbReference>
<dbReference type="InterPro" id="IPR007237">
    <property type="entry name" value="CD20-like"/>
</dbReference>
<evidence type="ECO:0000256" key="6">
    <source>
        <dbReference type="SAM" id="MobiDB-lite"/>
    </source>
</evidence>
<dbReference type="RefSeq" id="XP_023674167.1">
    <property type="nucleotide sequence ID" value="XM_023818399.1"/>
</dbReference>
<feature type="transmembrane region" description="Helical" evidence="7">
    <location>
        <begin position="21"/>
        <end position="43"/>
    </location>
</feature>
<comment type="subcellular location">
    <subcellularLocation>
        <location evidence="1">Membrane</location>
        <topology evidence="1">Multi-pass membrane protein</topology>
    </subcellularLocation>
</comment>
<evidence type="ECO:0000256" key="1">
    <source>
        <dbReference type="ARBA" id="ARBA00004141"/>
    </source>
</evidence>
<evidence type="ECO:0000256" key="7">
    <source>
        <dbReference type="SAM" id="Phobius"/>
    </source>
</evidence>
<feature type="transmembrane region" description="Helical" evidence="7">
    <location>
        <begin position="142"/>
        <end position="161"/>
    </location>
</feature>
<protein>
    <submittedName>
        <fullName evidence="8">Zgc:113425</fullName>
    </submittedName>
</protein>
<dbReference type="Ensembl" id="ENSPKIT00000014185.1">
    <property type="protein sequence ID" value="ENSPKIP00000033297.1"/>
    <property type="gene ID" value="ENSPKIG00000013062.1"/>
</dbReference>
<dbReference type="Pfam" id="PF04103">
    <property type="entry name" value="CD20"/>
    <property type="match status" value="1"/>
</dbReference>
<keyword evidence="4 7" id="KW-1133">Transmembrane helix</keyword>
<evidence type="ECO:0000313" key="8">
    <source>
        <dbReference type="Ensembl" id="ENSPKIP00000033297.1"/>
    </source>
</evidence>
<keyword evidence="9" id="KW-1185">Reference proteome</keyword>
<reference evidence="8" key="2">
    <citation type="submission" date="2025-09" db="UniProtKB">
        <authorList>
            <consortium name="Ensembl"/>
        </authorList>
    </citation>
    <scope>IDENTIFICATION</scope>
</reference>
<dbReference type="GeneTree" id="ENSGT00390000008183"/>
<accession>A0A3B3SRH2</accession>
<dbReference type="PANTHER" id="PTHR23320">
    <property type="entry name" value="MEMBRANE-SPANNING 4-DOMAINS SUBFAMILY A MS4A -RELATED"/>
    <property type="match status" value="1"/>
</dbReference>
<dbReference type="GO" id="GO:0016020">
    <property type="term" value="C:membrane"/>
    <property type="evidence" value="ECO:0007669"/>
    <property type="project" value="UniProtKB-SubCell"/>
</dbReference>
<feature type="transmembrane region" description="Helical" evidence="7">
    <location>
        <begin position="80"/>
        <end position="105"/>
    </location>
</feature>
<dbReference type="AlphaFoldDB" id="A0A3B3SRH2"/>
<dbReference type="Proteomes" id="UP000261540">
    <property type="component" value="Unplaced"/>
</dbReference>
<evidence type="ECO:0000256" key="5">
    <source>
        <dbReference type="ARBA" id="ARBA00023136"/>
    </source>
</evidence>
<feature type="region of interest" description="Disordered" evidence="6">
    <location>
        <begin position="201"/>
        <end position="232"/>
    </location>
</feature>
<reference evidence="8" key="1">
    <citation type="submission" date="2025-08" db="UniProtKB">
        <authorList>
            <consortium name="Ensembl"/>
        </authorList>
    </citation>
    <scope>IDENTIFICATION</scope>
</reference>
<evidence type="ECO:0000256" key="2">
    <source>
        <dbReference type="ARBA" id="ARBA00009565"/>
    </source>
</evidence>
<dbReference type="GeneID" id="111847326"/>
<proteinExistence type="inferred from homology"/>
<feature type="transmembrane region" description="Helical" evidence="7">
    <location>
        <begin position="55"/>
        <end position="73"/>
    </location>
</feature>
<comment type="similarity">
    <text evidence="2">Belongs to the MS4A family.</text>
</comment>
<organism evidence="8 9">
    <name type="scientific">Paramormyrops kingsleyae</name>
    <dbReference type="NCBI Taxonomy" id="1676925"/>
    <lineage>
        <taxon>Eukaryota</taxon>
        <taxon>Metazoa</taxon>
        <taxon>Chordata</taxon>
        <taxon>Craniata</taxon>
        <taxon>Vertebrata</taxon>
        <taxon>Euteleostomi</taxon>
        <taxon>Actinopterygii</taxon>
        <taxon>Neopterygii</taxon>
        <taxon>Teleostei</taxon>
        <taxon>Osteoglossocephala</taxon>
        <taxon>Osteoglossomorpha</taxon>
        <taxon>Osteoglossiformes</taxon>
        <taxon>Mormyridae</taxon>
        <taxon>Paramormyrops</taxon>
    </lineage>
</organism>
<sequence>MEGREVMDRYRYFMFNQRRMVVLGILQVACAGLCVVCGFIDAAFRKSTALSSTRAPMWAGMVMAVPGVLALFSSQKKNPILVNAMIAASVFSCFTTLIVAVYAVLTLSYGEDDDELFHPSHVGIPKAKFILSRMVKGANGTMLLSCCGSILLSVLISLVGCRSLPFCGCYDSSTGLETLVPQDEPNPQAELICTWQAGGDDRLFNSPVQPSDKDAEEEAGPAKAPPYIRLTS</sequence>
<evidence type="ECO:0000313" key="9">
    <source>
        <dbReference type="Proteomes" id="UP000261540"/>
    </source>
</evidence>
<keyword evidence="3 7" id="KW-0812">Transmembrane</keyword>
<dbReference type="InterPro" id="IPR030417">
    <property type="entry name" value="MS4A"/>
</dbReference>
<name>A0A3B3SRH2_9TELE</name>
<keyword evidence="5 7" id="KW-0472">Membrane</keyword>
<evidence type="ECO:0000256" key="3">
    <source>
        <dbReference type="ARBA" id="ARBA00022692"/>
    </source>
</evidence>
<evidence type="ECO:0000256" key="4">
    <source>
        <dbReference type="ARBA" id="ARBA00022989"/>
    </source>
</evidence>